<organism evidence="1 2">
    <name type="scientific">Angiostrongylus cantonensis</name>
    <name type="common">Rat lungworm</name>
    <dbReference type="NCBI Taxonomy" id="6313"/>
    <lineage>
        <taxon>Eukaryota</taxon>
        <taxon>Metazoa</taxon>
        <taxon>Ecdysozoa</taxon>
        <taxon>Nematoda</taxon>
        <taxon>Chromadorea</taxon>
        <taxon>Rhabditida</taxon>
        <taxon>Rhabditina</taxon>
        <taxon>Rhabditomorpha</taxon>
        <taxon>Strongyloidea</taxon>
        <taxon>Metastrongylidae</taxon>
        <taxon>Angiostrongylus</taxon>
    </lineage>
</organism>
<reference evidence="1" key="1">
    <citation type="submission" date="2012-09" db="EMBL/GenBank/DDBJ databases">
        <authorList>
            <person name="Martin A.A."/>
        </authorList>
    </citation>
    <scope>NUCLEOTIDE SEQUENCE</scope>
</reference>
<dbReference type="Proteomes" id="UP000035642">
    <property type="component" value="Unassembled WGS sequence"/>
</dbReference>
<accession>A0A0K0DGJ5</accession>
<dbReference type="STRING" id="6313.A0A0K0DGJ5"/>
<evidence type="ECO:0000313" key="1">
    <source>
        <dbReference type="Proteomes" id="UP000035642"/>
    </source>
</evidence>
<protein>
    <submittedName>
        <fullName evidence="2">Uncharacterized protein</fullName>
    </submittedName>
</protein>
<proteinExistence type="predicted"/>
<reference evidence="2" key="2">
    <citation type="submission" date="2017-02" db="UniProtKB">
        <authorList>
            <consortium name="WormBaseParasite"/>
        </authorList>
    </citation>
    <scope>IDENTIFICATION</scope>
</reference>
<keyword evidence="1" id="KW-1185">Reference proteome</keyword>
<dbReference type="AlphaFoldDB" id="A0A0K0DGJ5"/>
<name>A0A0K0DGJ5_ANGCA</name>
<evidence type="ECO:0000313" key="2">
    <source>
        <dbReference type="WBParaSite" id="ACAC_0001022301-mRNA-1"/>
    </source>
</evidence>
<sequence>MAWRSAFSSTHASPFRPANAADAVRLRETCAARHAHTAQWMDTQYLAGVSGYHVSGVQSAACSAISTASGGGMSVMSSMSQMSLGKMSQLSICTQLTEPHYTQV</sequence>
<dbReference type="WBParaSite" id="ACAC_0001022301-mRNA-1">
    <property type="protein sequence ID" value="ACAC_0001022301-mRNA-1"/>
    <property type="gene ID" value="ACAC_0001022301"/>
</dbReference>